<reference evidence="14" key="1">
    <citation type="submission" date="2025-08" db="UniProtKB">
        <authorList>
            <consortium name="RefSeq"/>
        </authorList>
    </citation>
    <scope>IDENTIFICATION</scope>
</reference>
<feature type="transmembrane region" description="Helical" evidence="10">
    <location>
        <begin position="588"/>
        <end position="611"/>
    </location>
</feature>
<organism evidence="13 14">
    <name type="scientific">Microtus ochrogaster</name>
    <name type="common">Prairie vole</name>
    <dbReference type="NCBI Taxonomy" id="79684"/>
    <lineage>
        <taxon>Eukaryota</taxon>
        <taxon>Metazoa</taxon>
        <taxon>Chordata</taxon>
        <taxon>Craniata</taxon>
        <taxon>Vertebrata</taxon>
        <taxon>Euteleostomi</taxon>
        <taxon>Mammalia</taxon>
        <taxon>Eutheria</taxon>
        <taxon>Euarchontoglires</taxon>
        <taxon>Glires</taxon>
        <taxon>Rodentia</taxon>
        <taxon>Myomorpha</taxon>
        <taxon>Muroidea</taxon>
        <taxon>Cricetidae</taxon>
        <taxon>Arvicolinae</taxon>
        <taxon>Microtus</taxon>
    </lineage>
</organism>
<comment type="subcellular location">
    <subcellularLocation>
        <location evidence="1">Membrane</location>
    </subcellularLocation>
</comment>
<keyword evidence="4" id="KW-0524">Neurogenesis</keyword>
<keyword evidence="13" id="KW-1185">Reference proteome</keyword>
<dbReference type="InterPro" id="IPR001627">
    <property type="entry name" value="Semap_dom"/>
</dbReference>
<feature type="compositionally biased region" description="Polar residues" evidence="9">
    <location>
        <begin position="904"/>
        <end position="919"/>
    </location>
</feature>
<feature type="region of interest" description="Disordered" evidence="9">
    <location>
        <begin position="837"/>
        <end position="922"/>
    </location>
</feature>
<feature type="compositionally biased region" description="Polar residues" evidence="9">
    <location>
        <begin position="983"/>
        <end position="997"/>
    </location>
</feature>
<dbReference type="Gene3D" id="3.30.1680.10">
    <property type="entry name" value="ligand-binding face of the semaphorins, domain 2"/>
    <property type="match status" value="1"/>
</dbReference>
<evidence type="ECO:0000259" key="12">
    <source>
        <dbReference type="PROSITE" id="PS51004"/>
    </source>
</evidence>
<dbReference type="SUPFAM" id="SSF103575">
    <property type="entry name" value="Plexin repeat"/>
    <property type="match status" value="1"/>
</dbReference>
<feature type="compositionally biased region" description="Polar residues" evidence="9">
    <location>
        <begin position="945"/>
        <end position="961"/>
    </location>
</feature>
<dbReference type="Gene3D" id="2.130.10.10">
    <property type="entry name" value="YVTN repeat-like/Quinoprotein amine dehydrogenase"/>
    <property type="match status" value="1"/>
</dbReference>
<evidence type="ECO:0000256" key="2">
    <source>
        <dbReference type="ARBA" id="ARBA00022473"/>
    </source>
</evidence>
<feature type="region of interest" description="Disordered" evidence="9">
    <location>
        <begin position="764"/>
        <end position="802"/>
    </location>
</feature>
<dbReference type="InterPro" id="IPR027231">
    <property type="entry name" value="Semaphorin"/>
</dbReference>
<dbReference type="Pfam" id="PF01437">
    <property type="entry name" value="PSI"/>
    <property type="match status" value="1"/>
</dbReference>
<dbReference type="CDD" id="cd11269">
    <property type="entry name" value="Sema_6D"/>
    <property type="match status" value="1"/>
</dbReference>
<dbReference type="InterPro" id="IPR015943">
    <property type="entry name" value="WD40/YVTN_repeat-like_dom_sf"/>
</dbReference>
<feature type="compositionally biased region" description="Polar residues" evidence="9">
    <location>
        <begin position="855"/>
        <end position="866"/>
    </location>
</feature>
<dbReference type="SUPFAM" id="SSF101912">
    <property type="entry name" value="Sema domain"/>
    <property type="match status" value="1"/>
</dbReference>
<dbReference type="SMART" id="SM00630">
    <property type="entry name" value="Sema"/>
    <property type="match status" value="1"/>
</dbReference>
<protein>
    <submittedName>
        <fullName evidence="14">Semaphorin-6D isoform X10</fullName>
    </submittedName>
</protein>
<keyword evidence="10" id="KW-1133">Transmembrane helix</keyword>
<keyword evidence="10" id="KW-0812">Transmembrane</keyword>
<evidence type="ECO:0000256" key="4">
    <source>
        <dbReference type="ARBA" id="ARBA00022902"/>
    </source>
</evidence>
<dbReference type="Proteomes" id="UP000694915">
    <property type="component" value="Chromosome 14"/>
</dbReference>
<evidence type="ECO:0000256" key="6">
    <source>
        <dbReference type="ARBA" id="ARBA00023157"/>
    </source>
</evidence>
<evidence type="ECO:0000256" key="8">
    <source>
        <dbReference type="PROSITE-ProRule" id="PRU00352"/>
    </source>
</evidence>
<feature type="compositionally biased region" description="Basic and acidic residues" evidence="9">
    <location>
        <begin position="715"/>
        <end position="731"/>
    </location>
</feature>
<evidence type="ECO:0000256" key="9">
    <source>
        <dbReference type="SAM" id="MobiDB-lite"/>
    </source>
</evidence>
<keyword evidence="3" id="KW-0221">Differentiation</keyword>
<proteinExistence type="predicted"/>
<dbReference type="InterPro" id="IPR002165">
    <property type="entry name" value="Plexin_repeat"/>
</dbReference>
<dbReference type="RefSeq" id="XP_026643502.1">
    <property type="nucleotide sequence ID" value="XM_026787701.1"/>
</dbReference>
<evidence type="ECO:0000256" key="7">
    <source>
        <dbReference type="ARBA" id="ARBA00023180"/>
    </source>
</evidence>
<evidence type="ECO:0000256" key="11">
    <source>
        <dbReference type="SAM" id="SignalP"/>
    </source>
</evidence>
<evidence type="ECO:0000256" key="1">
    <source>
        <dbReference type="ARBA" id="ARBA00004370"/>
    </source>
</evidence>
<feature type="region of interest" description="Disordered" evidence="9">
    <location>
        <begin position="712"/>
        <end position="750"/>
    </location>
</feature>
<evidence type="ECO:0000256" key="5">
    <source>
        <dbReference type="ARBA" id="ARBA00023136"/>
    </source>
</evidence>
<keyword evidence="11" id="KW-0732">Signal</keyword>
<dbReference type="GeneID" id="101986121"/>
<feature type="domain" description="Sema" evidence="12">
    <location>
        <begin position="27"/>
        <end position="512"/>
    </location>
</feature>
<comment type="caution">
    <text evidence="8">Lacks conserved residue(s) required for the propagation of feature annotation.</text>
</comment>
<feature type="signal peptide" evidence="11">
    <location>
        <begin position="1"/>
        <end position="20"/>
    </location>
</feature>
<dbReference type="Pfam" id="PF01403">
    <property type="entry name" value="Sema"/>
    <property type="match status" value="1"/>
</dbReference>
<evidence type="ECO:0000256" key="3">
    <source>
        <dbReference type="ARBA" id="ARBA00022782"/>
    </source>
</evidence>
<sequence>MRFFLLWFCVLFLLASRLRAVSFPEDDEPLNTVDYHYSRQYPVFRGRPSGNESQHRLDFQLMLKIRDTLYIAGRDQVYTVNLNEIPKTEVIPSKKLTWRSRQQDRENCAMKGKHKDECHNFIKVFVPRNDEMVFVCGTNAFNPMCRYYRLNTLEYDGEEISGLARCPFDARQTNVALFADGKLYSATVADFLASDAVIYRSMGDGSALRTIKYDSKWIKEPHFLHAIEYGNYVYFFFREIAVEHNNLGKAVYSRVARICKNDMGGSQRVLEKHWTSFLKARLNCSVPGDSFFYFDVLQSITDIIQINGIPTVIGVFTTQLNSIPGSAVCAFSMDDIEKVFKGRFKEQKTPDSVWTAVPEDKVPKPRPGCCAKHGLAEAYKTSIDFPDETLSFIKSHPLMDSAVPPIADEPWFTKTRVRYRLTAIEVDRAAGPYQNYTVIFVGSEAGVVLKVLAKTSPFSLNDSVLLEEIEAYNQAKCSAESEEDRKVVSLQLDKDHHALYVAFSSCVVRIPLSRCERYGACKKSCIASRDPYCGWLSQGVCERVTLGMLAGGYEQDMEYGNTAHLGDCHGVRWEVQSGDSNQMVHMNVLITCVFAAFVLGAFIAGVAVYCYRDMFVRKNRKIHKDAESAQSCTDSSGSFAKLNGLFDSPVKEYQQNIDSPKLYSNLLTSRKELPPNADTKSMVMEHRGQPPELAALPTPESTPVLHQKTLQAMKSHSDKAHGHGASRREHPQCFPSSPPPHSPLSHGHIPSAIVLPNATHDYNTSFSNSNAHKAEKKLQNIDHPLTKSSKREHRRSVDSRNTLNDLLKHLNDPNSNPKAIMGEIHVAHQTLMLDPVGPMSEVPPKVPNREASLYSPPSTLPRNSPTKRVDVPTTPGVPMTSLERQRGYHKNSSQRHSISAVPKNLNSPNGVLLSRQPSMNRGGYMPTPTGAKVDYIQGTPVSVHLQPSLSRQSSYTSNGTLPRTGLKRTPSLKPDVPPKPSFVPQTTSVRPLNKYTY</sequence>
<evidence type="ECO:0000256" key="10">
    <source>
        <dbReference type="SAM" id="Phobius"/>
    </source>
</evidence>
<feature type="region of interest" description="Disordered" evidence="9">
    <location>
        <begin position="945"/>
        <end position="997"/>
    </location>
</feature>
<evidence type="ECO:0000313" key="13">
    <source>
        <dbReference type="Proteomes" id="UP000694915"/>
    </source>
</evidence>
<evidence type="ECO:0000313" key="14">
    <source>
        <dbReference type="RefSeq" id="XP_026643502.1"/>
    </source>
</evidence>
<keyword evidence="5 10" id="KW-0472">Membrane</keyword>
<keyword evidence="7" id="KW-0325">Glycoprotein</keyword>
<dbReference type="InterPro" id="IPR036352">
    <property type="entry name" value="Semap_dom_sf"/>
</dbReference>
<keyword evidence="6" id="KW-1015">Disulfide bond</keyword>
<gene>
    <name evidence="14" type="primary">Sema6d</name>
</gene>
<feature type="chain" id="PRO_5046843395" evidence="11">
    <location>
        <begin position="21"/>
        <end position="997"/>
    </location>
</feature>
<accession>A0ABM1UNE0</accession>
<dbReference type="PROSITE" id="PS51004">
    <property type="entry name" value="SEMA"/>
    <property type="match status" value="1"/>
</dbReference>
<name>A0ABM1UNE0_MICOH</name>
<dbReference type="PANTHER" id="PTHR11036">
    <property type="entry name" value="SEMAPHORIN"/>
    <property type="match status" value="1"/>
</dbReference>
<dbReference type="PANTHER" id="PTHR11036:SF65">
    <property type="entry name" value="SEMAPHORIN-6D"/>
    <property type="match status" value="1"/>
</dbReference>
<keyword evidence="2" id="KW-0217">Developmental protein</keyword>